<reference evidence="1 2" key="1">
    <citation type="submission" date="2021-01" db="EMBL/GenBank/DDBJ databases">
        <title>Cercospora kikuchii MAFF 305040 whole genome shotgun sequence.</title>
        <authorList>
            <person name="Kashiwa T."/>
            <person name="Suzuki T."/>
        </authorList>
    </citation>
    <scope>NUCLEOTIDE SEQUENCE [LARGE SCALE GENOMIC DNA]</scope>
    <source>
        <strain evidence="1 2">MAFF 305040</strain>
    </source>
</reference>
<evidence type="ECO:0008006" key="3">
    <source>
        <dbReference type="Google" id="ProtNLM"/>
    </source>
</evidence>
<evidence type="ECO:0000313" key="2">
    <source>
        <dbReference type="Proteomes" id="UP000825890"/>
    </source>
</evidence>
<sequence length="357" mass="40238">MSAKTITASNSSSHPSLATLPPELLLEIIPQISYSPESLLSLILTSRNLHNLIKSHEYSLTRSITHHQIPQKQQTNYFPSLDQITTFANLSTYHTRLQVLSNLVDKYPSLGSNNKSDPATHTHHHCPSCSSSTLWLLNPRWSTLHKTGLLLLYRLQDQGSYCHKVALLNGLPAISLACMLLALLAQNRILRASGLLETLPKIEGNRWWESFGGGTKEEEERRRKLIEMRETEMVCEEMGLKFGVGFYGSLFEGLYETEDEGEKKESWARKALETELASLPYLQTAFFPCCGAPRPPTLTSCLRRAFAAKCHCQFSEIERKLWEVLSNTALDEVDETLMGKIVRGEEDVGKGGMRRIF</sequence>
<evidence type="ECO:0000313" key="1">
    <source>
        <dbReference type="EMBL" id="GIZ44975.1"/>
    </source>
</evidence>
<proteinExistence type="predicted"/>
<dbReference type="OrthoDB" id="5372859at2759"/>
<dbReference type="SUPFAM" id="SSF81383">
    <property type="entry name" value="F-box domain"/>
    <property type="match status" value="1"/>
</dbReference>
<dbReference type="InterPro" id="IPR036047">
    <property type="entry name" value="F-box-like_dom_sf"/>
</dbReference>
<keyword evidence="2" id="KW-1185">Reference proteome</keyword>
<comment type="caution">
    <text evidence="1">The sequence shown here is derived from an EMBL/GenBank/DDBJ whole genome shotgun (WGS) entry which is preliminary data.</text>
</comment>
<accession>A0A9P3CQW1</accession>
<protein>
    <recommendedName>
        <fullName evidence="3">F-box domain-containing protein</fullName>
    </recommendedName>
</protein>
<dbReference type="GeneID" id="68293734"/>
<dbReference type="RefSeq" id="XP_044659462.1">
    <property type="nucleotide sequence ID" value="XM_044803527.1"/>
</dbReference>
<name>A0A9P3CQW1_9PEZI</name>
<gene>
    <name evidence="1" type="ORF">CKM354_000815900</name>
</gene>
<organism evidence="1 2">
    <name type="scientific">Cercospora kikuchii</name>
    <dbReference type="NCBI Taxonomy" id="84275"/>
    <lineage>
        <taxon>Eukaryota</taxon>
        <taxon>Fungi</taxon>
        <taxon>Dikarya</taxon>
        <taxon>Ascomycota</taxon>
        <taxon>Pezizomycotina</taxon>
        <taxon>Dothideomycetes</taxon>
        <taxon>Dothideomycetidae</taxon>
        <taxon>Mycosphaerellales</taxon>
        <taxon>Mycosphaerellaceae</taxon>
        <taxon>Cercospora</taxon>
    </lineage>
</organism>
<dbReference type="AlphaFoldDB" id="A0A9P3CQW1"/>
<dbReference type="Proteomes" id="UP000825890">
    <property type="component" value="Unassembled WGS sequence"/>
</dbReference>
<dbReference type="EMBL" id="BOLY01000005">
    <property type="protein sequence ID" value="GIZ44975.1"/>
    <property type="molecule type" value="Genomic_DNA"/>
</dbReference>